<feature type="compositionally biased region" description="Basic and acidic residues" evidence="2">
    <location>
        <begin position="730"/>
        <end position="807"/>
    </location>
</feature>
<feature type="compositionally biased region" description="Low complexity" evidence="2">
    <location>
        <begin position="816"/>
        <end position="847"/>
    </location>
</feature>
<evidence type="ECO:0000259" key="3">
    <source>
        <dbReference type="PROSITE" id="PS50089"/>
    </source>
</evidence>
<evidence type="ECO:0000256" key="2">
    <source>
        <dbReference type="SAM" id="MobiDB-lite"/>
    </source>
</evidence>
<feature type="domain" description="RING-type" evidence="3">
    <location>
        <begin position="29"/>
        <end position="65"/>
    </location>
</feature>
<feature type="region of interest" description="Disordered" evidence="2">
    <location>
        <begin position="219"/>
        <end position="251"/>
    </location>
</feature>
<evidence type="ECO:0000313" key="4">
    <source>
        <dbReference type="EMBL" id="KAK4106686.1"/>
    </source>
</evidence>
<sequence length="1272" mass="139783">MAASLTLTEAQTELINSLPQEDIPAKLRCAICSKLAVNAFRLPCCEQAICENCQSTLPLSCPVCEHSPLSADDCKPHKALRTTIKVFLRTEEKKRESSRPKDVPVTPVTPVDPSPISASAPAIPEPALNAEGTDAQEHQQPTVEKPATDAGVPVEVQEGGDAVPEKEGHGGAKKTADGAEQPSHNATDDAADAEPEAIIMTDVAPVPHGSELVEAGDAQEAKEVEENGDENEAGPQGSGIVPPAGMSGAFPTTGFAPGFDQMQMMMAMQNGFGNFPPMMGMPGMNMDPMTMQMYMNGGFQGMGMNGMNMNMGMGGYGGEADNWSGQQSWNVGQDNYNHPSASGMGNGDYGSLNSGFQTGYNQGNYGHQNQFNDYRRNQYGFRGRGRGRGYGYGYGRGGYQHGYGNGSGSGSANWNDQGYEAPPYQSDQADHQGSGETNPDANVDEFGRSLRGGDAGQEGDAPQEQVGGEDAPAITNQEPPNEGAEGAEGSVPPPPNPDVPLNAPKGPKAMLRGLPNTSILHLQARGWVDDDKSPTPSSAAGTGFDRGRSRSTSLHGSHRGRYHSERHQDRSRERDYSGRDRHRDRERDRDRGKDRERSSSRSRSRSRSHDRREHRRSRRQRSYSPGPAEGEERESGDERRRHRSSHRKKHSSHGAGEEREPTKPHRDEPEQDGRARSASPVAEDSQRRSHRSNRKERDSEKRRERDRDRDRGDRDKDRDEHRRRSHRSHRDRDHDRDREKDRDRDRDRERDRDRDRERDRDRDKERDRKDRHRDRDRDRERDRDRTRDRDRDRDRDRGRESRRDRDKDRHHHRSSKPTSAAAEPPSTADTTTITNNAETNNNELNPAQGGGGGAGGGCIEIKGAAAATAAPMNTNTTTTSTSGDVGTNNSNSNSNSNSNNNSNNHSHTNRRSSLTSNPNNNPNTTSNNNSSSGDAHAAERAARDRERLLRETRRMASLTGLAGSKRSREVRDGGGAGGGGGGNGGTVNGGGAEEEGGGRKRSRGGNNLKGHGLSLRRGGSGGGGGGEGGGGGGAEEEGGGRKRSRGGNNLKAEIWNGRMNKEAAQVSRSQPESVDAPTPARTDDGDTDRPVRVLVQTRTHLVPGDKSTDYWERIDAMERLIGRHVWQRNLDRLRERTWHLKCHFVVPRCRVLGTSSPGVLLTSRSGVTIHGPLPRSVRRELRHYPFERNPHRHKPLFVLEPGATPPRRKFRSHSEEVRIRRSVLRDCLLEGSGMSDALVEFAIENPDVVEWVRARVPPETWGRLDHVSGARE</sequence>
<dbReference type="Gene3D" id="3.30.40.10">
    <property type="entry name" value="Zinc/RING finger domain, C3HC4 (zinc finger)"/>
    <property type="match status" value="1"/>
</dbReference>
<reference evidence="4" key="2">
    <citation type="submission" date="2023-05" db="EMBL/GenBank/DDBJ databases">
        <authorList>
            <consortium name="Lawrence Berkeley National Laboratory"/>
            <person name="Steindorff A."/>
            <person name="Hensen N."/>
            <person name="Bonometti L."/>
            <person name="Westerberg I."/>
            <person name="Brannstrom I.O."/>
            <person name="Guillou S."/>
            <person name="Cros-Aarteil S."/>
            <person name="Calhoun S."/>
            <person name="Haridas S."/>
            <person name="Kuo A."/>
            <person name="Mondo S."/>
            <person name="Pangilinan J."/>
            <person name="Riley R."/>
            <person name="Labutti K."/>
            <person name="Andreopoulos B."/>
            <person name="Lipzen A."/>
            <person name="Chen C."/>
            <person name="Yanf M."/>
            <person name="Daum C."/>
            <person name="Ng V."/>
            <person name="Clum A."/>
            <person name="Ohm R."/>
            <person name="Martin F."/>
            <person name="Silar P."/>
            <person name="Natvig D."/>
            <person name="Lalanne C."/>
            <person name="Gautier V."/>
            <person name="Ament-Velasquez S.L."/>
            <person name="Kruys A."/>
            <person name="Hutchinson M.I."/>
            <person name="Powell A.J."/>
            <person name="Barry K."/>
            <person name="Miller A.N."/>
            <person name="Grigoriev I.V."/>
            <person name="Debuchy R."/>
            <person name="Gladieux P."/>
            <person name="Thoren M.H."/>
            <person name="Johannesson H."/>
        </authorList>
    </citation>
    <scope>NUCLEOTIDE SEQUENCE</scope>
    <source>
        <strain evidence="4">CBS 757.83</strain>
    </source>
</reference>
<feature type="compositionally biased region" description="Basic and acidic residues" evidence="2">
    <location>
        <begin position="695"/>
        <end position="722"/>
    </location>
</feature>
<accession>A0AAN6QBU1</accession>
<dbReference type="GO" id="GO:0008270">
    <property type="term" value="F:zinc ion binding"/>
    <property type="evidence" value="ECO:0007669"/>
    <property type="project" value="UniProtKB-KW"/>
</dbReference>
<keyword evidence="1" id="KW-0479">Metal-binding</keyword>
<dbReference type="SUPFAM" id="SSF57850">
    <property type="entry name" value="RING/U-box"/>
    <property type="match status" value="1"/>
</dbReference>
<reference evidence="4" key="1">
    <citation type="journal article" date="2023" name="Mol. Phylogenet. Evol.">
        <title>Genome-scale phylogeny and comparative genomics of the fungal order Sordariales.</title>
        <authorList>
            <person name="Hensen N."/>
            <person name="Bonometti L."/>
            <person name="Westerberg I."/>
            <person name="Brannstrom I.O."/>
            <person name="Guillou S."/>
            <person name="Cros-Aarteil S."/>
            <person name="Calhoun S."/>
            <person name="Haridas S."/>
            <person name="Kuo A."/>
            <person name="Mondo S."/>
            <person name="Pangilinan J."/>
            <person name="Riley R."/>
            <person name="LaButti K."/>
            <person name="Andreopoulos B."/>
            <person name="Lipzen A."/>
            <person name="Chen C."/>
            <person name="Yan M."/>
            <person name="Daum C."/>
            <person name="Ng V."/>
            <person name="Clum A."/>
            <person name="Steindorff A."/>
            <person name="Ohm R.A."/>
            <person name="Martin F."/>
            <person name="Silar P."/>
            <person name="Natvig D.O."/>
            <person name="Lalanne C."/>
            <person name="Gautier V."/>
            <person name="Ament-Velasquez S.L."/>
            <person name="Kruys A."/>
            <person name="Hutchinson M.I."/>
            <person name="Powell A.J."/>
            <person name="Barry K."/>
            <person name="Miller A.N."/>
            <person name="Grigoriev I.V."/>
            <person name="Debuchy R."/>
            <person name="Gladieux P."/>
            <person name="Hiltunen Thoren M."/>
            <person name="Johannesson H."/>
        </authorList>
    </citation>
    <scope>NUCLEOTIDE SEQUENCE</scope>
    <source>
        <strain evidence="4">CBS 757.83</strain>
    </source>
</reference>
<keyword evidence="5" id="KW-1185">Reference proteome</keyword>
<organism evidence="4 5">
    <name type="scientific">Parathielavia hyrcaniae</name>
    <dbReference type="NCBI Taxonomy" id="113614"/>
    <lineage>
        <taxon>Eukaryota</taxon>
        <taxon>Fungi</taxon>
        <taxon>Dikarya</taxon>
        <taxon>Ascomycota</taxon>
        <taxon>Pezizomycotina</taxon>
        <taxon>Sordariomycetes</taxon>
        <taxon>Sordariomycetidae</taxon>
        <taxon>Sordariales</taxon>
        <taxon>Chaetomiaceae</taxon>
        <taxon>Parathielavia</taxon>
    </lineage>
</organism>
<feature type="compositionally biased region" description="Basic residues" evidence="2">
    <location>
        <begin position="600"/>
        <end position="621"/>
    </location>
</feature>
<name>A0AAN6QBU1_9PEZI</name>
<dbReference type="InterPro" id="IPR013083">
    <property type="entry name" value="Znf_RING/FYVE/PHD"/>
</dbReference>
<dbReference type="CDD" id="cd16620">
    <property type="entry name" value="vRING-HC-C4C4_RBBP6"/>
    <property type="match status" value="1"/>
</dbReference>
<comment type="caution">
    <text evidence="4">The sequence shown here is derived from an EMBL/GenBank/DDBJ whole genome shotgun (WGS) entry which is preliminary data.</text>
</comment>
<keyword evidence="1" id="KW-0862">Zinc</keyword>
<feature type="region of interest" description="Disordered" evidence="2">
    <location>
        <begin position="870"/>
        <end position="1049"/>
    </location>
</feature>
<feature type="compositionally biased region" description="Gly residues" evidence="2">
    <location>
        <begin position="973"/>
        <end position="991"/>
    </location>
</feature>
<dbReference type="Proteomes" id="UP001305647">
    <property type="component" value="Unassembled WGS sequence"/>
</dbReference>
<keyword evidence="1" id="KW-0863">Zinc-finger</keyword>
<gene>
    <name evidence="4" type="ORF">N658DRAFT_555499</name>
</gene>
<feature type="region of interest" description="Disordered" evidence="2">
    <location>
        <begin position="1061"/>
        <end position="1088"/>
    </location>
</feature>
<proteinExistence type="predicted"/>
<feature type="compositionally biased region" description="Basic and acidic residues" evidence="2">
    <location>
        <begin position="562"/>
        <end position="599"/>
    </location>
</feature>
<feature type="compositionally biased region" description="Basic and acidic residues" evidence="2">
    <location>
        <begin position="936"/>
        <end position="954"/>
    </location>
</feature>
<feature type="compositionally biased region" description="Low complexity" evidence="2">
    <location>
        <begin position="103"/>
        <end position="127"/>
    </location>
</feature>
<feature type="compositionally biased region" description="Basic and acidic residues" evidence="2">
    <location>
        <begin position="163"/>
        <end position="177"/>
    </location>
</feature>
<evidence type="ECO:0000256" key="1">
    <source>
        <dbReference type="PROSITE-ProRule" id="PRU00175"/>
    </source>
</evidence>
<feature type="compositionally biased region" description="Low complexity" evidence="2">
    <location>
        <begin position="1004"/>
        <end position="1017"/>
    </location>
</feature>
<dbReference type="InterPro" id="IPR001841">
    <property type="entry name" value="Znf_RING"/>
</dbReference>
<feature type="compositionally biased region" description="Basic and acidic residues" evidence="2">
    <location>
        <begin position="91"/>
        <end position="102"/>
    </location>
</feature>
<dbReference type="PROSITE" id="PS50089">
    <property type="entry name" value="ZF_RING_2"/>
    <property type="match status" value="1"/>
</dbReference>
<feature type="compositionally biased region" description="Gly residues" evidence="2">
    <location>
        <begin position="1018"/>
        <end position="1033"/>
    </location>
</feature>
<feature type="compositionally biased region" description="Basic and acidic residues" evidence="2">
    <location>
        <begin position="655"/>
        <end position="675"/>
    </location>
</feature>
<dbReference type="AlphaFoldDB" id="A0AAN6QBU1"/>
<evidence type="ECO:0000313" key="5">
    <source>
        <dbReference type="Proteomes" id="UP001305647"/>
    </source>
</evidence>
<feature type="region of interest" description="Disordered" evidence="2">
    <location>
        <begin position="408"/>
        <end position="854"/>
    </location>
</feature>
<feature type="compositionally biased region" description="Basic residues" evidence="2">
    <location>
        <begin position="640"/>
        <end position="652"/>
    </location>
</feature>
<protein>
    <recommendedName>
        <fullName evidence="3">RING-type domain-containing protein</fullName>
    </recommendedName>
</protein>
<dbReference type="EMBL" id="MU863624">
    <property type="protein sequence ID" value="KAK4106686.1"/>
    <property type="molecule type" value="Genomic_DNA"/>
</dbReference>
<feature type="compositionally biased region" description="Low complexity" evidence="2">
    <location>
        <begin position="870"/>
        <end position="932"/>
    </location>
</feature>
<feature type="region of interest" description="Disordered" evidence="2">
    <location>
        <begin position="91"/>
        <end position="190"/>
    </location>
</feature>